<evidence type="ECO:0000313" key="1">
    <source>
        <dbReference type="EMBL" id="USD20190.1"/>
    </source>
</evidence>
<evidence type="ECO:0000313" key="2">
    <source>
        <dbReference type="Proteomes" id="UP001055658"/>
    </source>
</evidence>
<dbReference type="RefSeq" id="WP_252082341.1">
    <property type="nucleotide sequence ID" value="NZ_CP092418.1"/>
</dbReference>
<protein>
    <recommendedName>
        <fullName evidence="3">Condensation domain-containing protein</fullName>
    </recommendedName>
</protein>
<organism evidence="1 2">
    <name type="scientific">Microbulbifer variabilis</name>
    <dbReference type="NCBI Taxonomy" id="266805"/>
    <lineage>
        <taxon>Bacteria</taxon>
        <taxon>Pseudomonadati</taxon>
        <taxon>Pseudomonadota</taxon>
        <taxon>Gammaproteobacteria</taxon>
        <taxon>Cellvibrionales</taxon>
        <taxon>Microbulbiferaceae</taxon>
        <taxon>Microbulbifer</taxon>
    </lineage>
</organism>
<dbReference type="EMBL" id="CP092418">
    <property type="protein sequence ID" value="USD20190.1"/>
    <property type="molecule type" value="Genomic_DNA"/>
</dbReference>
<gene>
    <name evidence="1" type="ORF">MJO52_14000</name>
</gene>
<keyword evidence="2" id="KW-1185">Reference proteome</keyword>
<accession>A0ABY4VBD6</accession>
<sequence length="427" mass="48116">MSSENLSRVLGAQEAIFTELARRTCGGTLVISFIKVLTPLSVEQLKSGFASIHKIYPLLQARVESGEQLRWRCDVSFDSIPFEAVKLDGPLDFEEEFTRRGEAGLDVEKCTYTLSFYINSQDKVDWISLVSSHAALDGRSVMTLFCVLDIYFREPETFRLGRQPLYEAVESYFRSSKYFARQESCNAKDDLFKWPVEESAFAAEREGHAIYRQFPMEDLSSIVKQGKSYKVRPSALFCAVAIKASKILPNHRDWIKILLPLDVRDLCGSEIGLSAVGAFSAVTTLEVIPNIDTSNIWQLARYLQVELDRQAAEGESCKFAFPKNYILGDIIGWAQEYENNKPVFSEGLCISNVGSMKALGTHMKSFEIVTAIPFQTHGAHPISLLTYSTVRNSVFIFSYCSPLTKKDNVLNFAEKFINTLRDLVNNT</sequence>
<proteinExistence type="predicted"/>
<name>A0ABY4VBD6_9GAMM</name>
<reference evidence="1" key="1">
    <citation type="submission" date="2022-02" db="EMBL/GenBank/DDBJ databases">
        <title>Coral-associated bacteria.</title>
        <authorList>
            <person name="Tang K."/>
            <person name="Wang X."/>
        </authorList>
    </citation>
    <scope>NUCLEOTIDE SEQUENCE</scope>
    <source>
        <strain evidence="1">SCSIO 43006</strain>
    </source>
</reference>
<evidence type="ECO:0008006" key="3">
    <source>
        <dbReference type="Google" id="ProtNLM"/>
    </source>
</evidence>
<dbReference type="Proteomes" id="UP001055658">
    <property type="component" value="Chromosome"/>
</dbReference>